<dbReference type="EMBL" id="LWMS01000031">
    <property type="protein sequence ID" value="PWL08143.1"/>
    <property type="molecule type" value="Genomic_DNA"/>
</dbReference>
<gene>
    <name evidence="2" type="ORF">ASJ82_07645</name>
    <name evidence="3" type="ORF">MSCUN_10740</name>
</gene>
<reference evidence="2 4" key="2">
    <citation type="journal article" date="2017" name="BMC Genomics">
        <title>Genomic analysis of methanogenic archaea reveals a shift towards energy conservation.</title>
        <authorList>
            <person name="Gilmore S.P."/>
            <person name="Henske J.K."/>
            <person name="Sexton J.A."/>
            <person name="Solomon K.V."/>
            <person name="Seppala S."/>
            <person name="Yoo J.I."/>
            <person name="Huyett L.M."/>
            <person name="Pressman A."/>
            <person name="Cogan J.Z."/>
            <person name="Kivenson V."/>
            <person name="Peng X."/>
            <person name="Tan Y."/>
            <person name="Valentine D.L."/>
            <person name="O'Malley M.A."/>
        </authorList>
    </citation>
    <scope>NUCLEOTIDE SEQUENCE [LARGE SCALE GENOMIC DNA]</scope>
    <source>
        <strain evidence="2 4">1R-7</strain>
    </source>
</reference>
<proteinExistence type="predicted"/>
<comment type="caution">
    <text evidence="2">The sequence shown here is derived from an EMBL/GenBank/DDBJ whole genome shotgun (WGS) entry which is preliminary data.</text>
</comment>
<protein>
    <recommendedName>
        <fullName evidence="6">Chromosome partition protein Smc</fullName>
    </recommendedName>
</protein>
<evidence type="ECO:0000313" key="5">
    <source>
        <dbReference type="Proteomes" id="UP000246004"/>
    </source>
</evidence>
<dbReference type="EMBL" id="LMVN01000011">
    <property type="protein sequence ID" value="PAV07541.1"/>
    <property type="molecule type" value="Genomic_DNA"/>
</dbReference>
<dbReference type="Proteomes" id="UP000217528">
    <property type="component" value="Unassembled WGS sequence"/>
</dbReference>
<dbReference type="AlphaFoldDB" id="A0A2A2HDG5"/>
<dbReference type="Proteomes" id="UP000246004">
    <property type="component" value="Unassembled WGS sequence"/>
</dbReference>
<evidence type="ECO:0000313" key="4">
    <source>
        <dbReference type="Proteomes" id="UP000217528"/>
    </source>
</evidence>
<evidence type="ECO:0008006" key="6">
    <source>
        <dbReference type="Google" id="ProtNLM"/>
    </source>
</evidence>
<dbReference type="RefSeq" id="WP_095608425.1">
    <property type="nucleotide sequence ID" value="NZ_LMVN01000011.1"/>
</dbReference>
<evidence type="ECO:0000313" key="3">
    <source>
        <dbReference type="EMBL" id="PWL08143.1"/>
    </source>
</evidence>
<keyword evidence="1" id="KW-0175">Coiled coil</keyword>
<sequence>MAKKGVTGRLSEEDKKKLYDYGYNVGSGLEKLLEILDNIEENQIHINPRGMEKKLQKRIKNKQNQLKKIEKLYNKTLKRLEKTTELVQMRKQQINNLDTQLEAIKVSAEEVQIAKDTRFNEAVERVKQPLRAKYEASQKGFVRKAHECVLTDVSKNYNVNPCEIMKAIPEKYWEALENYDKYVQKEKVTPKKYHQDIQDLLNAKIVQNNGDVKIENKFEKRIIRS</sequence>
<keyword evidence="4" id="KW-1185">Reference proteome</keyword>
<name>A0A2A2HDG5_9EURY</name>
<accession>A0A2A2HDG5</accession>
<organism evidence="2 4">
    <name type="scientific">Methanosphaera cuniculi</name>
    <dbReference type="NCBI Taxonomy" id="1077256"/>
    <lineage>
        <taxon>Archaea</taxon>
        <taxon>Methanobacteriati</taxon>
        <taxon>Methanobacteriota</taxon>
        <taxon>Methanomada group</taxon>
        <taxon>Methanobacteria</taxon>
        <taxon>Methanobacteriales</taxon>
        <taxon>Methanobacteriaceae</taxon>
        <taxon>Methanosphaera</taxon>
    </lineage>
</organism>
<feature type="coiled-coil region" evidence="1">
    <location>
        <begin position="52"/>
        <end position="86"/>
    </location>
</feature>
<evidence type="ECO:0000313" key="2">
    <source>
        <dbReference type="EMBL" id="PAV07541.1"/>
    </source>
</evidence>
<evidence type="ECO:0000256" key="1">
    <source>
        <dbReference type="SAM" id="Coils"/>
    </source>
</evidence>
<reference evidence="3 5" key="1">
    <citation type="submission" date="2016-04" db="EMBL/GenBank/DDBJ databases">
        <title>Genome sequence of Methanosphaera cuniculi DSM 4103.</title>
        <authorList>
            <person name="Poehlein A."/>
            <person name="Seedorf H."/>
            <person name="Daniel R."/>
        </authorList>
    </citation>
    <scope>NUCLEOTIDE SEQUENCE [LARGE SCALE GENOMIC DNA]</scope>
    <source>
        <strain evidence="3 5">DSM 4103</strain>
    </source>
</reference>